<dbReference type="InParanoid" id="Q9XWH6"/>
<proteinExistence type="inferred from homology"/>
<dbReference type="KEGG" id="cel:CELE_Y57A10B.5"/>
<dbReference type="OrthoDB" id="5837746at2759"/>
<feature type="transmembrane region" description="Helical" evidence="6">
    <location>
        <begin position="28"/>
        <end position="48"/>
    </location>
</feature>
<dbReference type="GeneID" id="190345"/>
<keyword evidence="8" id="KW-1185">Reference proteome</keyword>
<dbReference type="HOGENOM" id="CLU_063305_1_0_1"/>
<evidence type="ECO:0000256" key="1">
    <source>
        <dbReference type="ARBA" id="ARBA00004141"/>
    </source>
</evidence>
<keyword evidence="4 6" id="KW-1133">Transmembrane helix</keyword>
<evidence type="ECO:0000256" key="2">
    <source>
        <dbReference type="ARBA" id="ARBA00006803"/>
    </source>
</evidence>
<evidence type="ECO:0000256" key="4">
    <source>
        <dbReference type="ARBA" id="ARBA00022989"/>
    </source>
</evidence>
<dbReference type="Proteomes" id="UP000001940">
    <property type="component" value="Chromosome II"/>
</dbReference>
<evidence type="ECO:0000256" key="6">
    <source>
        <dbReference type="SAM" id="Phobius"/>
    </source>
</evidence>
<feature type="transmembrane region" description="Helical" evidence="6">
    <location>
        <begin position="287"/>
        <end position="314"/>
    </location>
</feature>
<dbReference type="SMR" id="Q9XWH6"/>
<evidence type="ECO:0000313" key="9">
    <source>
        <dbReference type="WormBase" id="Y57A10B.5"/>
    </source>
</evidence>
<dbReference type="Pfam" id="PF03125">
    <property type="entry name" value="Sre"/>
    <property type="match status" value="1"/>
</dbReference>
<organism evidence="7 8">
    <name type="scientific">Caenorhabditis elegans</name>
    <dbReference type="NCBI Taxonomy" id="6239"/>
    <lineage>
        <taxon>Eukaryota</taxon>
        <taxon>Metazoa</taxon>
        <taxon>Ecdysozoa</taxon>
        <taxon>Nematoda</taxon>
        <taxon>Chromadorea</taxon>
        <taxon>Rhabditida</taxon>
        <taxon>Rhabditina</taxon>
        <taxon>Rhabditomorpha</taxon>
        <taxon>Rhabditoidea</taxon>
        <taxon>Rhabditidae</taxon>
        <taxon>Peloderinae</taxon>
        <taxon>Caenorhabditis</taxon>
    </lineage>
</organism>
<reference evidence="7 8" key="1">
    <citation type="journal article" date="1998" name="Science">
        <title>Genome sequence of the nematode C. elegans: a platform for investigating biology.</title>
        <authorList>
            <consortium name="The C. elegans sequencing consortium"/>
            <person name="Sulson J.E."/>
            <person name="Waterston R."/>
        </authorList>
    </citation>
    <scope>NUCLEOTIDE SEQUENCE [LARGE SCALE GENOMIC DNA]</scope>
    <source>
        <strain evidence="7 8">Bristol N2</strain>
    </source>
</reference>
<gene>
    <name evidence="7 9" type="primary">sre-41</name>
    <name evidence="7" type="ORF">CELE_Y57A10B.5</name>
    <name evidence="9" type="ORF">Y57A10B.5</name>
</gene>
<dbReference type="EMBL" id="BX284602">
    <property type="protein sequence ID" value="CAA21692.1"/>
    <property type="molecule type" value="Genomic_DNA"/>
</dbReference>
<feature type="transmembrane region" description="Helical" evidence="6">
    <location>
        <begin position="201"/>
        <end position="221"/>
    </location>
</feature>
<dbReference type="PIR" id="T27196">
    <property type="entry name" value="T27196"/>
</dbReference>
<comment type="similarity">
    <text evidence="2">Belongs to the nematode receptor-like protein sre family.</text>
</comment>
<keyword evidence="7" id="KW-0675">Receptor</keyword>
<dbReference type="GO" id="GO:0007606">
    <property type="term" value="P:sensory perception of chemical stimulus"/>
    <property type="evidence" value="ECO:0007669"/>
    <property type="project" value="InterPro"/>
</dbReference>
<dbReference type="eggNOG" id="ENOG502TH5C">
    <property type="taxonomic scope" value="Eukaryota"/>
</dbReference>
<dbReference type="PANTHER" id="PTHR23128">
    <property type="entry name" value="SERPENTINE RECEPTOR, CLASS E (EPSILON)-RELATED"/>
    <property type="match status" value="1"/>
</dbReference>
<dbReference type="RefSeq" id="NP_496628.1">
    <property type="nucleotide sequence ID" value="NM_064227.3"/>
</dbReference>
<accession>Q9XWH6</accession>
<dbReference type="PhylomeDB" id="Q9XWH6"/>
<dbReference type="WormBase" id="Y57A10B.5">
    <property type="protein sequence ID" value="CE20326"/>
    <property type="gene ID" value="WBGene00013277"/>
    <property type="gene designation" value="sre-41"/>
</dbReference>
<name>Q9XWH6_CAEEL</name>
<dbReference type="PaxDb" id="6239-Y57A10B.5"/>
<evidence type="ECO:0000256" key="5">
    <source>
        <dbReference type="ARBA" id="ARBA00023136"/>
    </source>
</evidence>
<feature type="transmembrane region" description="Helical" evidence="6">
    <location>
        <begin position="170"/>
        <end position="189"/>
    </location>
</feature>
<evidence type="ECO:0000313" key="7">
    <source>
        <dbReference type="EMBL" id="CAA21692.1"/>
    </source>
</evidence>
<comment type="subcellular location">
    <subcellularLocation>
        <location evidence="1">Membrane</location>
        <topology evidence="1">Multi-pass membrane protein</topology>
    </subcellularLocation>
</comment>
<dbReference type="CTD" id="190345"/>
<dbReference type="PANTHER" id="PTHR23128:SF64">
    <property type="entry name" value="SERPENTINE RECEPTOR, CLASS E (EPSILON)"/>
    <property type="match status" value="1"/>
</dbReference>
<dbReference type="AGR" id="WB:WBGene00013277"/>
<feature type="transmembrane region" description="Helical" evidence="6">
    <location>
        <begin position="69"/>
        <end position="90"/>
    </location>
</feature>
<dbReference type="FunCoup" id="Q9XWH6">
    <property type="interactions" value="10"/>
</dbReference>
<feature type="transmembrane region" description="Helical" evidence="6">
    <location>
        <begin position="136"/>
        <end position="158"/>
    </location>
</feature>
<keyword evidence="3 6" id="KW-0812">Transmembrane</keyword>
<sequence length="360" mass="42010">MIIAFLNSTETLWIPVFSLNDRVYESPIYPFFAAIQILIYCSTAYIIVRTCKIITKIRLFHENKNILMAFFLCQWFEAILAKILILPYQIGLIQIGNSPGKSYFSWWSSGRNDMVLVESTDDIRVLYIACYVYRHYMFSMFFGIMAIGVERACATFYIHDYEHVRRRHIPVILIILVNIITIPYVYFVIHNRIPFLVVYGQWAVCIVLSTSAYATILRINFVFRNQMRKNITDHEKYSLARKFQVEENIRSLKLAKYTVLVGSVHISLTLLVFTCLMLGFFERLQVFFVHILENLILLPALVMAVALLCCSVAWRHEFMQKLPVLGKHISGTSRIGISESRRSVVLESEVYFQQLRSSWN</sequence>
<evidence type="ECO:0000256" key="3">
    <source>
        <dbReference type="ARBA" id="ARBA00022692"/>
    </source>
</evidence>
<keyword evidence="5 6" id="KW-0472">Membrane</keyword>
<dbReference type="AlphaFoldDB" id="Q9XWH6"/>
<dbReference type="OMA" id="RHYMFSM"/>
<dbReference type="InterPro" id="IPR004151">
    <property type="entry name" value="7TM_GPCR_serpentine_rcpt_Sre"/>
</dbReference>
<protein>
    <submittedName>
        <fullName evidence="7">Serpentine Receptor, class E (Epsilon)</fullName>
    </submittedName>
</protein>
<dbReference type="UCSC" id="Y57A10B.5">
    <property type="organism name" value="c. elegans"/>
</dbReference>
<evidence type="ECO:0000313" key="8">
    <source>
        <dbReference type="Proteomes" id="UP000001940"/>
    </source>
</evidence>
<feature type="transmembrane region" description="Helical" evidence="6">
    <location>
        <begin position="257"/>
        <end position="281"/>
    </location>
</feature>
<dbReference type="GO" id="GO:0016020">
    <property type="term" value="C:membrane"/>
    <property type="evidence" value="ECO:0007669"/>
    <property type="project" value="UniProtKB-SubCell"/>
</dbReference>